<dbReference type="AlphaFoldDB" id="A0A6C0F9C9"/>
<accession>A0A6C0F9C9</accession>
<keyword evidence="1" id="KW-0812">Transmembrane</keyword>
<feature type="transmembrane region" description="Helical" evidence="1">
    <location>
        <begin position="37"/>
        <end position="63"/>
    </location>
</feature>
<protein>
    <submittedName>
        <fullName evidence="2">Uncharacterized protein</fullName>
    </submittedName>
</protein>
<evidence type="ECO:0000313" key="2">
    <source>
        <dbReference type="EMBL" id="QHT38288.1"/>
    </source>
</evidence>
<dbReference type="EMBL" id="MN738829">
    <property type="protein sequence ID" value="QHT38288.1"/>
    <property type="molecule type" value="Genomic_DNA"/>
</dbReference>
<evidence type="ECO:0000256" key="1">
    <source>
        <dbReference type="SAM" id="Phobius"/>
    </source>
</evidence>
<proteinExistence type="predicted"/>
<organism evidence="2">
    <name type="scientific">viral metagenome</name>
    <dbReference type="NCBI Taxonomy" id="1070528"/>
    <lineage>
        <taxon>unclassified sequences</taxon>
        <taxon>metagenomes</taxon>
        <taxon>organismal metagenomes</taxon>
    </lineage>
</organism>
<reference evidence="2" key="1">
    <citation type="journal article" date="2020" name="Nature">
        <title>Giant virus diversity and host interactions through global metagenomics.</title>
        <authorList>
            <person name="Schulz F."/>
            <person name="Roux S."/>
            <person name="Paez-Espino D."/>
            <person name="Jungbluth S."/>
            <person name="Walsh D.A."/>
            <person name="Denef V.J."/>
            <person name="McMahon K.D."/>
            <person name="Konstantinidis K.T."/>
            <person name="Eloe-Fadrosh E.A."/>
            <person name="Kyrpides N.C."/>
            <person name="Woyke T."/>
        </authorList>
    </citation>
    <scope>NUCLEOTIDE SEQUENCE</scope>
    <source>
        <strain evidence="2">GVMAG-S-ERX556101-89</strain>
    </source>
</reference>
<keyword evidence="1" id="KW-0472">Membrane</keyword>
<sequence length="65" mass="7596">MENDLQKQTQELEEIPFIKNTLDNIADNLLARYNRTITIHILVIFCILMLSILQTILISKLLLKN</sequence>
<keyword evidence="1" id="KW-1133">Transmembrane helix</keyword>
<name>A0A6C0F9C9_9ZZZZ</name>